<accession>A0A7M7P6Y2</accession>
<dbReference type="PANTHER" id="PTHR45168">
    <property type="entry name" value="DNAJ HOMOLOG SUBFAMILY B MEMBER 2"/>
    <property type="match status" value="1"/>
</dbReference>
<dbReference type="Gene3D" id="1.10.287.110">
    <property type="entry name" value="DnaJ domain"/>
    <property type="match status" value="1"/>
</dbReference>
<dbReference type="InterPro" id="IPR036869">
    <property type="entry name" value="J_dom_sf"/>
</dbReference>
<dbReference type="KEGG" id="spu:580087"/>
<reference evidence="4" key="1">
    <citation type="submission" date="2015-02" db="EMBL/GenBank/DDBJ databases">
        <title>Genome sequencing for Strongylocentrotus purpuratus.</title>
        <authorList>
            <person name="Murali S."/>
            <person name="Liu Y."/>
            <person name="Vee V."/>
            <person name="English A."/>
            <person name="Wang M."/>
            <person name="Skinner E."/>
            <person name="Han Y."/>
            <person name="Muzny D.M."/>
            <person name="Worley K.C."/>
            <person name="Gibbs R.A."/>
        </authorList>
    </citation>
    <scope>NUCLEOTIDE SEQUENCE</scope>
</reference>
<reference evidence="3" key="2">
    <citation type="submission" date="2021-01" db="UniProtKB">
        <authorList>
            <consortium name="EnsemblMetazoa"/>
        </authorList>
    </citation>
    <scope>IDENTIFICATION</scope>
</reference>
<dbReference type="InterPro" id="IPR018253">
    <property type="entry name" value="DnaJ_domain_CS"/>
</dbReference>
<dbReference type="InterPro" id="IPR001623">
    <property type="entry name" value="DnaJ_domain"/>
</dbReference>
<dbReference type="GO" id="GO:0051082">
    <property type="term" value="F:unfolded protein binding"/>
    <property type="evidence" value="ECO:0007669"/>
    <property type="project" value="InterPro"/>
</dbReference>
<dbReference type="OMA" id="FTYDEYD"/>
<dbReference type="RefSeq" id="XP_030846721.1">
    <property type="nucleotide sequence ID" value="XM_030990861.1"/>
</dbReference>
<evidence type="ECO:0000256" key="1">
    <source>
        <dbReference type="ARBA" id="ARBA00023186"/>
    </source>
</evidence>
<dbReference type="GeneID" id="584933"/>
<dbReference type="PANTHER" id="PTHR45168:SF3">
    <property type="entry name" value="DNAJ HEAT SHOCK PROTEIN FAMILY (HSP40) MEMBER B2"/>
    <property type="match status" value="1"/>
</dbReference>
<dbReference type="GO" id="GO:0030544">
    <property type="term" value="F:Hsp70 protein binding"/>
    <property type="evidence" value="ECO:0007669"/>
    <property type="project" value="InterPro"/>
</dbReference>
<sequence>MPDFYRVLNVAKTSSETDIKKSYRKLALKWHPDKNPNNKKEAEKRFKEIAEAYEILSDKKKRDVYDRYGLDGLKQHNAGGRQHTDFDYDSFGSGFGSGFGRRGGFHFEFKNPDDIFREFFGTSDPFSAFFGESASGSYDTHDALFQDSFFNSGLPSFGGMHPRLGAGVGGGGGAFASFGNGFGDFGNGFTSFSSSSSFGAPSSGSGVRRTSTTTRFINGKRVKTTKITEHGQETEITEEDGKVTSKLVNGRQEMLTY</sequence>
<name>A0A7M7P6Y2_STRPU</name>
<feature type="domain" description="J" evidence="2">
    <location>
        <begin position="3"/>
        <end position="69"/>
    </location>
</feature>
<dbReference type="SMART" id="SM00271">
    <property type="entry name" value="DnaJ"/>
    <property type="match status" value="1"/>
</dbReference>
<organism evidence="3 4">
    <name type="scientific">Strongylocentrotus purpuratus</name>
    <name type="common">Purple sea urchin</name>
    <dbReference type="NCBI Taxonomy" id="7668"/>
    <lineage>
        <taxon>Eukaryota</taxon>
        <taxon>Metazoa</taxon>
        <taxon>Echinodermata</taxon>
        <taxon>Eleutherozoa</taxon>
        <taxon>Echinozoa</taxon>
        <taxon>Echinoidea</taxon>
        <taxon>Euechinoidea</taxon>
        <taxon>Echinacea</taxon>
        <taxon>Camarodonta</taxon>
        <taxon>Echinidea</taxon>
        <taxon>Strongylocentrotidae</taxon>
        <taxon>Strongylocentrotus</taxon>
    </lineage>
</organism>
<dbReference type="Proteomes" id="UP000007110">
    <property type="component" value="Unassembled WGS sequence"/>
</dbReference>
<dbReference type="InterPro" id="IPR043183">
    <property type="entry name" value="DNJB2/6-like"/>
</dbReference>
<dbReference type="PRINTS" id="PR00625">
    <property type="entry name" value="JDOMAIN"/>
</dbReference>
<dbReference type="SUPFAM" id="SSF46565">
    <property type="entry name" value="Chaperone J-domain"/>
    <property type="match status" value="1"/>
</dbReference>
<dbReference type="EnsemblMetazoa" id="XM_030990861">
    <property type="protein sequence ID" value="XP_030846721"/>
    <property type="gene ID" value="LOC580087"/>
</dbReference>
<dbReference type="KEGG" id="spu:584933"/>
<dbReference type="Pfam" id="PF00226">
    <property type="entry name" value="DnaJ"/>
    <property type="match status" value="1"/>
</dbReference>
<dbReference type="PROSITE" id="PS00636">
    <property type="entry name" value="DNAJ_1"/>
    <property type="match status" value="1"/>
</dbReference>
<dbReference type="OrthoDB" id="10250354at2759"/>
<dbReference type="EnsemblMetazoa" id="XM_030985202">
    <property type="protein sequence ID" value="XP_030841062"/>
    <property type="gene ID" value="LOC584933"/>
</dbReference>
<evidence type="ECO:0000259" key="2">
    <source>
        <dbReference type="PROSITE" id="PS50076"/>
    </source>
</evidence>
<dbReference type="PROSITE" id="PS50076">
    <property type="entry name" value="DNAJ_2"/>
    <property type="match status" value="1"/>
</dbReference>
<keyword evidence="1" id="KW-0143">Chaperone</keyword>
<evidence type="ECO:0000313" key="4">
    <source>
        <dbReference type="Proteomes" id="UP000007110"/>
    </source>
</evidence>
<dbReference type="RefSeq" id="XP_030841062.1">
    <property type="nucleotide sequence ID" value="XM_030985202.1"/>
</dbReference>
<evidence type="ECO:0000313" key="3">
    <source>
        <dbReference type="EnsemblMetazoa" id="XP_030846721"/>
    </source>
</evidence>
<dbReference type="CDD" id="cd06257">
    <property type="entry name" value="DnaJ"/>
    <property type="match status" value="1"/>
</dbReference>
<protein>
    <recommendedName>
        <fullName evidence="2">J domain-containing protein</fullName>
    </recommendedName>
</protein>
<proteinExistence type="predicted"/>
<dbReference type="FunCoup" id="A0A7M7P6Y2">
    <property type="interactions" value="338"/>
</dbReference>
<dbReference type="InParanoid" id="A0A7M7P6Y2"/>
<dbReference type="GeneID" id="580087"/>
<keyword evidence="4" id="KW-1185">Reference proteome</keyword>
<dbReference type="AlphaFoldDB" id="A0A7M7P6Y2"/>